<dbReference type="Proteomes" id="UP001597195">
    <property type="component" value="Unassembled WGS sequence"/>
</dbReference>
<dbReference type="PROSITE" id="PS51257">
    <property type="entry name" value="PROKAR_LIPOPROTEIN"/>
    <property type="match status" value="1"/>
</dbReference>
<evidence type="ECO:0000313" key="4">
    <source>
        <dbReference type="Proteomes" id="UP001597195"/>
    </source>
</evidence>
<protein>
    <recommendedName>
        <fullName evidence="2">DUF5067 domain-containing protein</fullName>
    </recommendedName>
</protein>
<evidence type="ECO:0000313" key="3">
    <source>
        <dbReference type="EMBL" id="MFD1548985.1"/>
    </source>
</evidence>
<accession>A0ABW4H2H9</accession>
<dbReference type="InterPro" id="IPR031989">
    <property type="entry name" value="DUF5067"/>
</dbReference>
<evidence type="ECO:0000259" key="2">
    <source>
        <dbReference type="Pfam" id="PF16729"/>
    </source>
</evidence>
<dbReference type="RefSeq" id="WP_125700598.1">
    <property type="nucleotide sequence ID" value="NZ_JBHTOM010000005.1"/>
</dbReference>
<feature type="signal peptide" evidence="1">
    <location>
        <begin position="1"/>
        <end position="18"/>
    </location>
</feature>
<gene>
    <name evidence="3" type="ORF">ACFQ5T_04710</name>
</gene>
<feature type="domain" description="DUF5067" evidence="2">
    <location>
        <begin position="80"/>
        <end position="165"/>
    </location>
</feature>
<feature type="chain" id="PRO_5046754601" description="DUF5067 domain-containing protein" evidence="1">
    <location>
        <begin position="19"/>
        <end position="185"/>
    </location>
</feature>
<dbReference type="EMBL" id="JBHTOM010000005">
    <property type="protein sequence ID" value="MFD1548985.1"/>
    <property type="molecule type" value="Genomic_DNA"/>
</dbReference>
<organism evidence="3 4">
    <name type="scientific">Levilactobacillus fuyuanensis</name>
    <dbReference type="NCBI Taxonomy" id="2486022"/>
    <lineage>
        <taxon>Bacteria</taxon>
        <taxon>Bacillati</taxon>
        <taxon>Bacillota</taxon>
        <taxon>Bacilli</taxon>
        <taxon>Lactobacillales</taxon>
        <taxon>Lactobacillaceae</taxon>
        <taxon>Levilactobacillus</taxon>
    </lineage>
</organism>
<name>A0ABW4H2H9_9LACO</name>
<keyword evidence="1" id="KW-0732">Signal</keyword>
<sequence>MKKLLVVISTILAVGSLAACTSQSKSPSHVTNGSSHTVNNLGRRNQKVVIKNATYELDIANWGILKPGQNPRQDGDSSRNYTGKQPVFILDVDFWPKKASTQDKWGEKYQKYVSVSQQGQQLSIASFTKEDNQSGFDYTDNESVQVAVPYIIKSETAPVKLTVKNPAGKVIKTMVYTKQVYRSNW</sequence>
<proteinExistence type="predicted"/>
<reference evidence="4" key="1">
    <citation type="journal article" date="2019" name="Int. J. Syst. Evol. Microbiol.">
        <title>The Global Catalogue of Microorganisms (GCM) 10K type strain sequencing project: providing services to taxonomists for standard genome sequencing and annotation.</title>
        <authorList>
            <consortium name="The Broad Institute Genomics Platform"/>
            <consortium name="The Broad Institute Genome Sequencing Center for Infectious Disease"/>
            <person name="Wu L."/>
            <person name="Ma J."/>
        </authorList>
    </citation>
    <scope>NUCLEOTIDE SEQUENCE [LARGE SCALE GENOMIC DNA]</scope>
    <source>
        <strain evidence="4">CCM 8906</strain>
    </source>
</reference>
<evidence type="ECO:0000256" key="1">
    <source>
        <dbReference type="SAM" id="SignalP"/>
    </source>
</evidence>
<dbReference type="Pfam" id="PF16729">
    <property type="entry name" value="DUF5067"/>
    <property type="match status" value="1"/>
</dbReference>
<keyword evidence="4" id="KW-1185">Reference proteome</keyword>
<comment type="caution">
    <text evidence="3">The sequence shown here is derived from an EMBL/GenBank/DDBJ whole genome shotgun (WGS) entry which is preliminary data.</text>
</comment>